<gene>
    <name evidence="1" type="ORF">OXD698_LOCUS8991</name>
</gene>
<reference evidence="1" key="1">
    <citation type="submission" date="2021-02" db="EMBL/GenBank/DDBJ databases">
        <authorList>
            <person name="Nowell W R."/>
        </authorList>
    </citation>
    <scope>NUCLEOTIDE SEQUENCE</scope>
</reference>
<dbReference type="AlphaFoldDB" id="A0A818RGS8"/>
<sequence length="322" mass="37283">MAKSNLCSTCQKPAGVMYCIGCDGYFCTRDFKRHREILSTDMEELVEERNKLQEKINMAIKPNNSINPLIEEINEWEKITIEKVRQTAEYVRQQASQLMSSKSVEITNEFKGFSDELADLKETEDYIEPDLRRLKQKIHQFNVDMTQLSQGTRLELNREESKRINWNRMIYVQEKPVEVERQQIPTIIQGSARATALFSEMELFCGGRACGRCGTDRQCMLSPHMKDCGSDEICQCAKYRFQCTTDDQACNEYEQLVKTKKWGYTILRKSTCEMLQQQSSSVYDNVTCCSNDGCNRPDHGKCAWSQSRRHASRKLTDLLDFG</sequence>
<protein>
    <submittedName>
        <fullName evidence="1">Uncharacterized protein</fullName>
    </submittedName>
</protein>
<dbReference type="EMBL" id="CAJOAZ010000446">
    <property type="protein sequence ID" value="CAF3650461.1"/>
    <property type="molecule type" value="Genomic_DNA"/>
</dbReference>
<name>A0A818RGS8_9BILA</name>
<evidence type="ECO:0000313" key="2">
    <source>
        <dbReference type="Proteomes" id="UP000663844"/>
    </source>
</evidence>
<comment type="caution">
    <text evidence="1">The sequence shown here is derived from an EMBL/GenBank/DDBJ whole genome shotgun (WGS) entry which is preliminary data.</text>
</comment>
<dbReference type="Proteomes" id="UP000663844">
    <property type="component" value="Unassembled WGS sequence"/>
</dbReference>
<accession>A0A818RGS8</accession>
<organism evidence="1 2">
    <name type="scientific">Adineta steineri</name>
    <dbReference type="NCBI Taxonomy" id="433720"/>
    <lineage>
        <taxon>Eukaryota</taxon>
        <taxon>Metazoa</taxon>
        <taxon>Spiralia</taxon>
        <taxon>Gnathifera</taxon>
        <taxon>Rotifera</taxon>
        <taxon>Eurotatoria</taxon>
        <taxon>Bdelloidea</taxon>
        <taxon>Adinetida</taxon>
        <taxon>Adinetidae</taxon>
        <taxon>Adineta</taxon>
    </lineage>
</organism>
<evidence type="ECO:0000313" key="1">
    <source>
        <dbReference type="EMBL" id="CAF3650461.1"/>
    </source>
</evidence>
<proteinExistence type="predicted"/>